<evidence type="ECO:0000313" key="3">
    <source>
        <dbReference type="EMBL" id="PAQ04297.1"/>
    </source>
</evidence>
<name>A0AB36RH96_9HYPH</name>
<accession>A0AB36RH96</accession>
<feature type="domain" description="N-acetyltransferase" evidence="2">
    <location>
        <begin position="1"/>
        <end position="125"/>
    </location>
</feature>
<dbReference type="Proteomes" id="UP000216215">
    <property type="component" value="Unassembled WGS sequence"/>
</dbReference>
<comment type="caution">
    <text evidence="3">The sequence shown here is derived from an EMBL/GenBank/DDBJ whole genome shotgun (WGS) entry which is preliminary data.</text>
</comment>
<dbReference type="Gene3D" id="3.40.630.30">
    <property type="match status" value="1"/>
</dbReference>
<dbReference type="AlphaFoldDB" id="A0AB36RH96"/>
<organism evidence="3 4">
    <name type="scientific">Mesorhizobium mediterraneum</name>
    <dbReference type="NCBI Taxonomy" id="43617"/>
    <lineage>
        <taxon>Bacteria</taxon>
        <taxon>Pseudomonadati</taxon>
        <taxon>Pseudomonadota</taxon>
        <taxon>Alphaproteobacteria</taxon>
        <taxon>Hyphomicrobiales</taxon>
        <taxon>Phyllobacteriaceae</taxon>
        <taxon>Mesorhizobium</taxon>
    </lineage>
</organism>
<protein>
    <recommendedName>
        <fullName evidence="2">N-acetyltransferase domain-containing protein</fullName>
    </recommendedName>
</protein>
<sequence>MKYRLRAVSATMQARRDLLGHWRPSDTIESLVLDGHDIIELDGKGVGCIAVTWQPDHLFLEKQRSRNRGMGAQVLQQQGRRGAQRGHPTRLSVLTTNPASKFYEREGFVVETETAERRRMVKFLPLAE</sequence>
<dbReference type="EMBL" id="NPKI01000001">
    <property type="protein sequence ID" value="PAQ04297.1"/>
    <property type="molecule type" value="Genomic_DNA"/>
</dbReference>
<dbReference type="PROSITE" id="PS51186">
    <property type="entry name" value="GNAT"/>
    <property type="match status" value="1"/>
</dbReference>
<dbReference type="InterPro" id="IPR016181">
    <property type="entry name" value="Acyl_CoA_acyltransferase"/>
</dbReference>
<reference evidence="4" key="1">
    <citation type="submission" date="2017-08" db="EMBL/GenBank/DDBJ databases">
        <title>Mesorhizobium wenxinae sp. nov., a novel rhizobial species isolated from root nodules of chickpea (Cicer arietinum L.).</title>
        <authorList>
            <person name="Zhang J."/>
        </authorList>
    </citation>
    <scope>NUCLEOTIDE SEQUENCE [LARGE SCALE GENOMIC DNA]</scope>
    <source>
        <strain evidence="4">USDA 3392</strain>
    </source>
</reference>
<evidence type="ECO:0000313" key="4">
    <source>
        <dbReference type="Proteomes" id="UP000216215"/>
    </source>
</evidence>
<dbReference type="InterPro" id="IPR000182">
    <property type="entry name" value="GNAT_dom"/>
</dbReference>
<dbReference type="SUPFAM" id="SSF55729">
    <property type="entry name" value="Acyl-CoA N-acyltransferases (Nat)"/>
    <property type="match status" value="1"/>
</dbReference>
<evidence type="ECO:0000259" key="2">
    <source>
        <dbReference type="PROSITE" id="PS51186"/>
    </source>
</evidence>
<keyword evidence="4" id="KW-1185">Reference proteome</keyword>
<dbReference type="GO" id="GO:0016747">
    <property type="term" value="F:acyltransferase activity, transferring groups other than amino-acyl groups"/>
    <property type="evidence" value="ECO:0007669"/>
    <property type="project" value="InterPro"/>
</dbReference>
<dbReference type="Pfam" id="PF13508">
    <property type="entry name" value="Acetyltransf_7"/>
    <property type="match status" value="1"/>
</dbReference>
<feature type="region of interest" description="Disordered" evidence="1">
    <location>
        <begin position="69"/>
        <end position="91"/>
    </location>
</feature>
<dbReference type="RefSeq" id="WP_158302485.1">
    <property type="nucleotide sequence ID" value="NZ_CP088153.1"/>
</dbReference>
<evidence type="ECO:0000256" key="1">
    <source>
        <dbReference type="SAM" id="MobiDB-lite"/>
    </source>
</evidence>
<feature type="compositionally biased region" description="Low complexity" evidence="1">
    <location>
        <begin position="71"/>
        <end position="81"/>
    </location>
</feature>
<gene>
    <name evidence="3" type="ORF">CIT25_00170</name>
</gene>
<proteinExistence type="predicted"/>